<name>A0AAE3AFE4_9FIRM</name>
<keyword evidence="1" id="KW-0547">Nucleotide-binding</keyword>
<dbReference type="InterPro" id="IPR003593">
    <property type="entry name" value="AAA+_ATPase"/>
</dbReference>
<evidence type="ECO:0000259" key="3">
    <source>
        <dbReference type="PROSITE" id="PS50893"/>
    </source>
</evidence>
<dbReference type="EMBL" id="JAJEPW010000017">
    <property type="protein sequence ID" value="MCC2129355.1"/>
    <property type="molecule type" value="Genomic_DNA"/>
</dbReference>
<keyword evidence="5" id="KW-1185">Reference proteome</keyword>
<dbReference type="InterPro" id="IPR003439">
    <property type="entry name" value="ABC_transporter-like_ATP-bd"/>
</dbReference>
<dbReference type="AlphaFoldDB" id="A0AAE3AFE4"/>
<dbReference type="SUPFAM" id="SSF52540">
    <property type="entry name" value="P-loop containing nucleoside triphosphate hydrolases"/>
    <property type="match status" value="1"/>
</dbReference>
<dbReference type="CDD" id="cd03230">
    <property type="entry name" value="ABC_DR_subfamily_A"/>
    <property type="match status" value="1"/>
</dbReference>
<reference evidence="4" key="1">
    <citation type="submission" date="2021-10" db="EMBL/GenBank/DDBJ databases">
        <title>Anaerobic single-cell dispensing facilitates the cultivation of human gut bacteria.</title>
        <authorList>
            <person name="Afrizal A."/>
        </authorList>
    </citation>
    <scope>NUCLEOTIDE SEQUENCE</scope>
    <source>
        <strain evidence="4">CLA-AA-H272</strain>
    </source>
</reference>
<dbReference type="PROSITE" id="PS50893">
    <property type="entry name" value="ABC_TRANSPORTER_2"/>
    <property type="match status" value="1"/>
</dbReference>
<dbReference type="GO" id="GO:0005524">
    <property type="term" value="F:ATP binding"/>
    <property type="evidence" value="ECO:0007669"/>
    <property type="project" value="UniProtKB-KW"/>
</dbReference>
<gene>
    <name evidence="4" type="ORF">LKD37_07480</name>
</gene>
<protein>
    <submittedName>
        <fullName evidence="4">ABC transporter ATP-binding protein</fullName>
    </submittedName>
</protein>
<organism evidence="4 5">
    <name type="scientific">Brotocaccenecus cirricatena</name>
    <dbReference type="NCBI Taxonomy" id="3064195"/>
    <lineage>
        <taxon>Bacteria</taxon>
        <taxon>Bacillati</taxon>
        <taxon>Bacillota</taxon>
        <taxon>Clostridia</taxon>
        <taxon>Eubacteriales</taxon>
        <taxon>Oscillospiraceae</taxon>
        <taxon>Brotocaccenecus</taxon>
    </lineage>
</organism>
<dbReference type="Proteomes" id="UP001199319">
    <property type="component" value="Unassembled WGS sequence"/>
</dbReference>
<keyword evidence="2 4" id="KW-0067">ATP-binding</keyword>
<accession>A0AAE3AFE4</accession>
<evidence type="ECO:0000256" key="1">
    <source>
        <dbReference type="ARBA" id="ARBA00022741"/>
    </source>
</evidence>
<evidence type="ECO:0000256" key="2">
    <source>
        <dbReference type="ARBA" id="ARBA00022840"/>
    </source>
</evidence>
<dbReference type="PANTHER" id="PTHR43158:SF1">
    <property type="entry name" value="ABC TRANSPORTER, ATP-BINDING PROTEIN"/>
    <property type="match status" value="1"/>
</dbReference>
<dbReference type="PANTHER" id="PTHR43158">
    <property type="entry name" value="SKFA PEPTIDE EXPORT ATP-BINDING PROTEIN SKFE"/>
    <property type="match status" value="1"/>
</dbReference>
<dbReference type="Pfam" id="PF00005">
    <property type="entry name" value="ABC_tran"/>
    <property type="match status" value="1"/>
</dbReference>
<evidence type="ECO:0000313" key="5">
    <source>
        <dbReference type="Proteomes" id="UP001199319"/>
    </source>
</evidence>
<dbReference type="InterPro" id="IPR027417">
    <property type="entry name" value="P-loop_NTPase"/>
</dbReference>
<dbReference type="RefSeq" id="WP_302928629.1">
    <property type="nucleotide sequence ID" value="NZ_JAJEPW010000017.1"/>
</dbReference>
<dbReference type="SMART" id="SM00382">
    <property type="entry name" value="AAA"/>
    <property type="match status" value="1"/>
</dbReference>
<sequence length="233" mass="26139">MAILECRELTKYFDSSLALDHVSLTVEPGRIVGLLGPNGSGKSTLIKLANGLLVPSSGVVTIDGHAPGPETKELVSYLPERTYLSGWMNVVQLLDFFCDFYPDFDRDAAEHMLTALEISPKLRIRQMSKGTREKVQLILVMSRRARLYLLDEPIGGVDPATRDYIIHTILSNYNENASLVISTHLIADVENVLDDVIFINKGRILLQQSVDQIRQEKGCSVDELFREVFRYAE</sequence>
<dbReference type="GO" id="GO:0016887">
    <property type="term" value="F:ATP hydrolysis activity"/>
    <property type="evidence" value="ECO:0007669"/>
    <property type="project" value="InterPro"/>
</dbReference>
<feature type="domain" description="ABC transporter" evidence="3">
    <location>
        <begin position="4"/>
        <end position="226"/>
    </location>
</feature>
<proteinExistence type="predicted"/>
<evidence type="ECO:0000313" key="4">
    <source>
        <dbReference type="EMBL" id="MCC2129355.1"/>
    </source>
</evidence>
<comment type="caution">
    <text evidence="4">The sequence shown here is derived from an EMBL/GenBank/DDBJ whole genome shotgun (WGS) entry which is preliminary data.</text>
</comment>
<dbReference type="Gene3D" id="3.40.50.300">
    <property type="entry name" value="P-loop containing nucleotide triphosphate hydrolases"/>
    <property type="match status" value="1"/>
</dbReference>